<sequence>MKQADDDRRDFIDTTNLSTIKMEVIADDYQDQQPRNIHSSQTRPHSNAERQKRYREKRKANKNTAFSQSSDDQPQQEQPQQINKHQLDPIAEPQTKCRKLLSEQQHIEAATLPSNTLHTSSKDQLENVEDERARKRYLNKQRQRRFRARQRIEWHSKFSHQGHSQRSKESLIRVWEQLKVESKLYVSSLQDTKQDPFLDLVCSILGRGCSGACVADCDMDFNEGSSNEQTYQDHIQEPLVIVEEVSSKEEENQNENSSQWPKRKSAPRMYDKTVSTSCLSSSSEDIHKKKENTDEMKETLLQEEIDFKRQLYALKIQSAEKDLEIRNEILKQIKGGAIQCESLYGMLQQKELE</sequence>
<reference evidence="2 3" key="1">
    <citation type="submission" date="2023-11" db="EMBL/GenBank/DDBJ databases">
        <authorList>
            <person name="Okamura Y."/>
        </authorList>
    </citation>
    <scope>NUCLEOTIDE SEQUENCE [LARGE SCALE GENOMIC DNA]</scope>
</reference>
<accession>A0AAV1JFD6</accession>
<evidence type="ECO:0000256" key="1">
    <source>
        <dbReference type="SAM" id="MobiDB-lite"/>
    </source>
</evidence>
<feature type="compositionally biased region" description="Low complexity" evidence="1">
    <location>
        <begin position="67"/>
        <end position="81"/>
    </location>
</feature>
<feature type="region of interest" description="Disordered" evidence="1">
    <location>
        <begin position="246"/>
        <end position="269"/>
    </location>
</feature>
<name>A0AAV1JFD6_9NEOP</name>
<comment type="caution">
    <text evidence="2">The sequence shown here is derived from an EMBL/GenBank/DDBJ whole genome shotgun (WGS) entry which is preliminary data.</text>
</comment>
<dbReference type="AlphaFoldDB" id="A0AAV1JFD6"/>
<evidence type="ECO:0000313" key="3">
    <source>
        <dbReference type="Proteomes" id="UP001497472"/>
    </source>
</evidence>
<organism evidence="2 3">
    <name type="scientific">Leptosia nina</name>
    <dbReference type="NCBI Taxonomy" id="320188"/>
    <lineage>
        <taxon>Eukaryota</taxon>
        <taxon>Metazoa</taxon>
        <taxon>Ecdysozoa</taxon>
        <taxon>Arthropoda</taxon>
        <taxon>Hexapoda</taxon>
        <taxon>Insecta</taxon>
        <taxon>Pterygota</taxon>
        <taxon>Neoptera</taxon>
        <taxon>Endopterygota</taxon>
        <taxon>Lepidoptera</taxon>
        <taxon>Glossata</taxon>
        <taxon>Ditrysia</taxon>
        <taxon>Papilionoidea</taxon>
        <taxon>Pieridae</taxon>
        <taxon>Pierinae</taxon>
        <taxon>Leptosia</taxon>
    </lineage>
</organism>
<proteinExistence type="predicted"/>
<protein>
    <submittedName>
        <fullName evidence="2">Uncharacterized protein</fullName>
    </submittedName>
</protein>
<feature type="compositionally biased region" description="Basic residues" evidence="1">
    <location>
        <begin position="52"/>
        <end position="61"/>
    </location>
</feature>
<feature type="compositionally biased region" description="Basic and acidic residues" evidence="1">
    <location>
        <begin position="1"/>
        <end position="12"/>
    </location>
</feature>
<gene>
    <name evidence="2" type="ORF">LNINA_LOCUS7133</name>
</gene>
<dbReference type="EMBL" id="CAVLEF010000009">
    <property type="protein sequence ID" value="CAK1547675.1"/>
    <property type="molecule type" value="Genomic_DNA"/>
</dbReference>
<dbReference type="Proteomes" id="UP001497472">
    <property type="component" value="Unassembled WGS sequence"/>
</dbReference>
<feature type="compositionally biased region" description="Polar residues" evidence="1">
    <location>
        <begin position="31"/>
        <end position="45"/>
    </location>
</feature>
<feature type="region of interest" description="Disordered" evidence="1">
    <location>
        <begin position="1"/>
        <end position="83"/>
    </location>
</feature>
<keyword evidence="3" id="KW-1185">Reference proteome</keyword>
<evidence type="ECO:0000313" key="2">
    <source>
        <dbReference type="EMBL" id="CAK1547675.1"/>
    </source>
</evidence>